<dbReference type="Proteomes" id="UP000276603">
    <property type="component" value="Unassembled WGS sequence"/>
</dbReference>
<feature type="signal peptide" evidence="1">
    <location>
        <begin position="1"/>
        <end position="22"/>
    </location>
</feature>
<evidence type="ECO:0000256" key="1">
    <source>
        <dbReference type="SAM" id="SignalP"/>
    </source>
</evidence>
<evidence type="ECO:0000313" key="4">
    <source>
        <dbReference type="Proteomes" id="UP000276603"/>
    </source>
</evidence>
<dbReference type="RefSeq" id="WP_120711730.1">
    <property type="nucleotide sequence ID" value="NZ_CANMKH010000018.1"/>
</dbReference>
<dbReference type="SMART" id="SM01235">
    <property type="entry name" value="Haem_bd"/>
    <property type="match status" value="1"/>
</dbReference>
<dbReference type="Pfam" id="PF14376">
    <property type="entry name" value="Haem_bd"/>
    <property type="match status" value="1"/>
</dbReference>
<feature type="chain" id="PRO_5017314869" evidence="1">
    <location>
        <begin position="23"/>
        <end position="157"/>
    </location>
</feature>
<evidence type="ECO:0000313" key="3">
    <source>
        <dbReference type="EMBL" id="RKN81576.1"/>
    </source>
</evidence>
<keyword evidence="4" id="KW-1185">Reference proteome</keyword>
<protein>
    <submittedName>
        <fullName evidence="3">Cytochrome C</fullName>
    </submittedName>
</protein>
<dbReference type="EMBL" id="RBCJ01000002">
    <property type="protein sequence ID" value="RKN81576.1"/>
    <property type="molecule type" value="Genomic_DNA"/>
</dbReference>
<feature type="domain" description="Haem-binding" evidence="2">
    <location>
        <begin position="12"/>
        <end position="147"/>
    </location>
</feature>
<reference evidence="3 4" key="1">
    <citation type="submission" date="2018-10" db="EMBL/GenBank/DDBJ databases">
        <title>Ulvibacterium marinum gen. nov., sp. nov., a novel marine bacterium of the family Flavobacteriaceae, isolated from a culture of the green alga Ulva prolifera.</title>
        <authorList>
            <person name="Zhang Z."/>
        </authorList>
    </citation>
    <scope>NUCLEOTIDE SEQUENCE [LARGE SCALE GENOMIC DNA]</scope>
    <source>
        <strain evidence="3 4">CCMM003</strain>
    </source>
</reference>
<proteinExistence type="predicted"/>
<dbReference type="OrthoDB" id="196738at2"/>
<keyword evidence="1" id="KW-0732">Signal</keyword>
<gene>
    <name evidence="3" type="ORF">D7Z94_11750</name>
</gene>
<name>A0A3B0CES9_9FLAO</name>
<organism evidence="3 4">
    <name type="scientific">Ulvibacterium marinum</name>
    <dbReference type="NCBI Taxonomy" id="2419782"/>
    <lineage>
        <taxon>Bacteria</taxon>
        <taxon>Pseudomonadati</taxon>
        <taxon>Bacteroidota</taxon>
        <taxon>Flavobacteriia</taxon>
        <taxon>Flavobacteriales</taxon>
        <taxon>Flavobacteriaceae</taxon>
        <taxon>Ulvibacterium</taxon>
    </lineage>
</organism>
<evidence type="ECO:0000259" key="2">
    <source>
        <dbReference type="SMART" id="SM01235"/>
    </source>
</evidence>
<dbReference type="AlphaFoldDB" id="A0A3B0CES9"/>
<sequence length="157" mass="18493">MKTVKKISLALLAILIAIQFFRPEKNLAHGNHTEIFLAETNPAPELRIVLEETCYDCHSNNTVYPWYNNVAPISFWLANHVKDGKKHLNFSAWDDYSVKKKDHKLEEVIEMIENDEMPLKEYTWTHENARLTNEQRESIIAWAKKTRLLYQLNEIPQ</sequence>
<comment type="caution">
    <text evidence="3">The sequence shown here is derived from an EMBL/GenBank/DDBJ whole genome shotgun (WGS) entry which is preliminary data.</text>
</comment>
<accession>A0A3B0CES9</accession>
<dbReference type="InterPro" id="IPR025992">
    <property type="entry name" value="Haem-bd"/>
</dbReference>